<dbReference type="InterPro" id="IPR050272">
    <property type="entry name" value="Isochorismatase-like_hydrls"/>
</dbReference>
<dbReference type="STRING" id="485913.Krac_7066"/>
<dbReference type="EMBL" id="ADVG01000002">
    <property type="protein sequence ID" value="EFH85821.1"/>
    <property type="molecule type" value="Genomic_DNA"/>
</dbReference>
<dbReference type="InParanoid" id="D6TQV0"/>
<name>D6TQV0_KTERA</name>
<dbReference type="PANTHER" id="PTHR43540:SF1">
    <property type="entry name" value="ISOCHORISMATASE HYDROLASE"/>
    <property type="match status" value="1"/>
</dbReference>
<comment type="caution">
    <text evidence="3">The sequence shown here is derived from an EMBL/GenBank/DDBJ whole genome shotgun (WGS) entry which is preliminary data.</text>
</comment>
<dbReference type="SUPFAM" id="SSF52499">
    <property type="entry name" value="Isochorismatase-like hydrolases"/>
    <property type="match status" value="1"/>
</dbReference>
<dbReference type="OrthoDB" id="9785724at2"/>
<dbReference type="InterPro" id="IPR036380">
    <property type="entry name" value="Isochorismatase-like_sf"/>
</dbReference>
<dbReference type="eggNOG" id="COG1335">
    <property type="taxonomic scope" value="Bacteria"/>
</dbReference>
<evidence type="ECO:0000313" key="3">
    <source>
        <dbReference type="EMBL" id="EFH85821.1"/>
    </source>
</evidence>
<accession>D6TQV0</accession>
<sequence>MSPIPQNAALVLIDVQNVWDHPKWGRRNNPEAETNIARLLRAWRESRRPLFYFQHLEQGPDTLFRVGTPEAEIRDIVRPLAGEPIIQKRVHSAFMGTDFEERLHQAGITTLFITGFMTNGCVETTARMAGDLDFHTFVVSDGTATFDRVGPDGVLHPAEEVHAMSLVNLHRTFATIVTTDEVLRNLV</sequence>
<proteinExistence type="predicted"/>
<dbReference type="CDD" id="cd01014">
    <property type="entry name" value="nicotinamidase_related"/>
    <property type="match status" value="1"/>
</dbReference>
<dbReference type="GO" id="GO:0016787">
    <property type="term" value="F:hydrolase activity"/>
    <property type="evidence" value="ECO:0007669"/>
    <property type="project" value="UniProtKB-KW"/>
</dbReference>
<keyword evidence="4" id="KW-1185">Reference proteome</keyword>
<dbReference type="RefSeq" id="WP_007909594.1">
    <property type="nucleotide sequence ID" value="NZ_ADVG01000002.1"/>
</dbReference>
<reference evidence="3 4" key="1">
    <citation type="journal article" date="2011" name="Stand. Genomic Sci.">
        <title>Non-contiguous finished genome sequence and contextual data of the filamentous soil bacterium Ktedonobacter racemifer type strain (SOSP1-21).</title>
        <authorList>
            <person name="Chang Y.J."/>
            <person name="Land M."/>
            <person name="Hauser L."/>
            <person name="Chertkov O."/>
            <person name="Del Rio T.G."/>
            <person name="Nolan M."/>
            <person name="Copeland A."/>
            <person name="Tice H."/>
            <person name="Cheng J.F."/>
            <person name="Lucas S."/>
            <person name="Han C."/>
            <person name="Goodwin L."/>
            <person name="Pitluck S."/>
            <person name="Ivanova N."/>
            <person name="Ovchinikova G."/>
            <person name="Pati A."/>
            <person name="Chen A."/>
            <person name="Palaniappan K."/>
            <person name="Mavromatis K."/>
            <person name="Liolios K."/>
            <person name="Brettin T."/>
            <person name="Fiebig A."/>
            <person name="Rohde M."/>
            <person name="Abt B."/>
            <person name="Goker M."/>
            <person name="Detter J.C."/>
            <person name="Woyke T."/>
            <person name="Bristow J."/>
            <person name="Eisen J.A."/>
            <person name="Markowitz V."/>
            <person name="Hugenholtz P."/>
            <person name="Kyrpides N.C."/>
            <person name="Klenk H.P."/>
            <person name="Lapidus A."/>
        </authorList>
    </citation>
    <scope>NUCLEOTIDE SEQUENCE [LARGE SCALE GENOMIC DNA]</scope>
    <source>
        <strain evidence="4">DSM 44963</strain>
    </source>
</reference>
<keyword evidence="1 3" id="KW-0378">Hydrolase</keyword>
<evidence type="ECO:0000259" key="2">
    <source>
        <dbReference type="Pfam" id="PF00857"/>
    </source>
</evidence>
<dbReference type="Pfam" id="PF00857">
    <property type="entry name" value="Isochorismatase"/>
    <property type="match status" value="1"/>
</dbReference>
<dbReference type="PANTHER" id="PTHR43540">
    <property type="entry name" value="PEROXYUREIDOACRYLATE/UREIDOACRYLATE AMIDOHYDROLASE-RELATED"/>
    <property type="match status" value="1"/>
</dbReference>
<organism evidence="3 4">
    <name type="scientific">Ktedonobacter racemifer DSM 44963</name>
    <dbReference type="NCBI Taxonomy" id="485913"/>
    <lineage>
        <taxon>Bacteria</taxon>
        <taxon>Bacillati</taxon>
        <taxon>Chloroflexota</taxon>
        <taxon>Ktedonobacteria</taxon>
        <taxon>Ktedonobacterales</taxon>
        <taxon>Ktedonobacteraceae</taxon>
        <taxon>Ktedonobacter</taxon>
    </lineage>
</organism>
<dbReference type="Gene3D" id="3.40.50.850">
    <property type="entry name" value="Isochorismatase-like"/>
    <property type="match status" value="1"/>
</dbReference>
<gene>
    <name evidence="3" type="ORF">Krac_7066</name>
</gene>
<feature type="domain" description="Isochorismatase-like" evidence="2">
    <location>
        <begin position="8"/>
        <end position="181"/>
    </location>
</feature>
<evidence type="ECO:0000313" key="4">
    <source>
        <dbReference type="Proteomes" id="UP000004508"/>
    </source>
</evidence>
<protein>
    <submittedName>
        <fullName evidence="3">Isochorismatase hydrolase</fullName>
    </submittedName>
</protein>
<evidence type="ECO:0000256" key="1">
    <source>
        <dbReference type="ARBA" id="ARBA00022801"/>
    </source>
</evidence>
<dbReference type="AlphaFoldDB" id="D6TQV0"/>
<dbReference type="InterPro" id="IPR000868">
    <property type="entry name" value="Isochorismatase-like_dom"/>
</dbReference>
<dbReference type="Proteomes" id="UP000004508">
    <property type="component" value="Unassembled WGS sequence"/>
</dbReference>